<dbReference type="PANTHER" id="PTHR21713">
    <property type="entry name" value="NASCENT POLYPEPTIDE ASSOCIATED COMPLEX ALPHA SUBUNIT-RELATED"/>
    <property type="match status" value="1"/>
</dbReference>
<dbReference type="SMART" id="SM01407">
    <property type="entry name" value="NAC"/>
    <property type="match status" value="1"/>
</dbReference>
<protein>
    <submittedName>
        <fullName evidence="3">Nascent polypeptide associated complex (NAC), alpha chain, putative</fullName>
    </submittedName>
</protein>
<reference evidence="3" key="1">
    <citation type="submission" date="2018-07" db="EMBL/GenBank/DDBJ databases">
        <authorList>
            <person name="Quirk P.G."/>
            <person name="Krulwich T.A."/>
        </authorList>
    </citation>
    <scope>NUCLEOTIDE SEQUENCE</scope>
    <source>
        <strain evidence="3">Anand</strain>
    </source>
</reference>
<feature type="domain" description="NAC-A/B" evidence="2">
    <location>
        <begin position="54"/>
        <end position="119"/>
    </location>
</feature>
<dbReference type="InterPro" id="IPR016641">
    <property type="entry name" value="EGD2/NACA0like"/>
</dbReference>
<proteinExistence type="predicted"/>
<evidence type="ECO:0000256" key="1">
    <source>
        <dbReference type="SAM" id="MobiDB-lite"/>
    </source>
</evidence>
<dbReference type="Pfam" id="PF01849">
    <property type="entry name" value="NAC"/>
    <property type="match status" value="1"/>
</dbReference>
<dbReference type="GO" id="GO:0005854">
    <property type="term" value="C:nascent polypeptide-associated complex"/>
    <property type="evidence" value="ECO:0007669"/>
    <property type="project" value="InterPro"/>
</dbReference>
<gene>
    <name evidence="3" type="ORF">TAT_000377900</name>
    <name evidence="4" type="ORF">TAV_000377800</name>
</gene>
<dbReference type="EMBL" id="UIVS01000004">
    <property type="protein sequence ID" value="SVP95613.1"/>
    <property type="molecule type" value="Genomic_DNA"/>
</dbReference>
<dbReference type="InterPro" id="IPR002715">
    <property type="entry name" value="Nas_poly-pep-assoc_cplx_dom"/>
</dbReference>
<evidence type="ECO:0000259" key="2">
    <source>
        <dbReference type="PROSITE" id="PS51151"/>
    </source>
</evidence>
<sequence>MAKGRPKNRNSSSRPTEEDVVDDPSSEGDSDLENGDVDDSRADNLHGTGKTKVGKNERKARKAMSKLGLKQYDGVSKIYIRKSKQIFFVINKPDVFKLPNSDIYVIFGEAKLEDVGANSQSEAAQRLSQLSLSTLNKDEPGLTLPSTFETEEVQESDFVPSSSDVELVVQQAGCSREKAVQSLVKHRGNIVESIMELTTM</sequence>
<feature type="compositionally biased region" description="Acidic residues" evidence="1">
    <location>
        <begin position="18"/>
        <end position="37"/>
    </location>
</feature>
<feature type="region of interest" description="Disordered" evidence="1">
    <location>
        <begin position="1"/>
        <end position="59"/>
    </location>
</feature>
<dbReference type="CDD" id="cd22054">
    <property type="entry name" value="NAC_NACA"/>
    <property type="match status" value="1"/>
</dbReference>
<dbReference type="InterPro" id="IPR038187">
    <property type="entry name" value="NAC_A/B_dom_sf"/>
</dbReference>
<dbReference type="PIRSF" id="PIRSF015901">
    <property type="entry name" value="NAC_alpha"/>
    <property type="match status" value="1"/>
</dbReference>
<evidence type="ECO:0000313" key="4">
    <source>
        <dbReference type="EMBL" id="SVP95613.1"/>
    </source>
</evidence>
<dbReference type="Gene3D" id="1.10.8.10">
    <property type="entry name" value="DNA helicase RuvA subunit, C-terminal domain"/>
    <property type="match status" value="1"/>
</dbReference>
<dbReference type="PROSITE" id="PS51151">
    <property type="entry name" value="NAC_AB"/>
    <property type="match status" value="1"/>
</dbReference>
<dbReference type="CDD" id="cd14278">
    <property type="entry name" value="UBA_NAC_like"/>
    <property type="match status" value="1"/>
</dbReference>
<dbReference type="FunFam" id="2.20.70.30:FF:000002">
    <property type="entry name" value="Nascent polypeptide-associated complex (NAC), alpha subunit"/>
    <property type="match status" value="1"/>
</dbReference>
<evidence type="ECO:0000313" key="3">
    <source>
        <dbReference type="EMBL" id="SVP95045.1"/>
    </source>
</evidence>
<accession>A0A3B0MZG3</accession>
<dbReference type="EMBL" id="UIVT01000004">
    <property type="protein sequence ID" value="SVP95045.1"/>
    <property type="molecule type" value="Genomic_DNA"/>
</dbReference>
<organism evidence="3">
    <name type="scientific">Theileria annulata</name>
    <dbReference type="NCBI Taxonomy" id="5874"/>
    <lineage>
        <taxon>Eukaryota</taxon>
        <taxon>Sar</taxon>
        <taxon>Alveolata</taxon>
        <taxon>Apicomplexa</taxon>
        <taxon>Aconoidasida</taxon>
        <taxon>Piroplasmida</taxon>
        <taxon>Theileriidae</taxon>
        <taxon>Theileria</taxon>
    </lineage>
</organism>
<dbReference type="Pfam" id="PF19026">
    <property type="entry name" value="UBA_HYPK"/>
    <property type="match status" value="1"/>
</dbReference>
<dbReference type="InterPro" id="IPR044034">
    <property type="entry name" value="NAC-like_UBA"/>
</dbReference>
<name>A0A3B0MZG3_THEAN</name>
<dbReference type="Gene3D" id="2.20.70.30">
    <property type="entry name" value="Nascent polypeptide-associated complex domain"/>
    <property type="match status" value="1"/>
</dbReference>
<dbReference type="AlphaFoldDB" id="A0A3B0MZG3"/>
<dbReference type="VEuPathDB" id="PiroplasmaDB:TA11185"/>